<accession>A0A5B7E7M0</accession>
<dbReference type="EMBL" id="VSRR010002053">
    <property type="protein sequence ID" value="MPC29335.1"/>
    <property type="molecule type" value="Genomic_DNA"/>
</dbReference>
<name>A0A5B7E7M0_PORTR</name>
<dbReference type="AlphaFoldDB" id="A0A5B7E7M0"/>
<gene>
    <name evidence="2" type="ORF">E2C01_022563</name>
</gene>
<evidence type="ECO:0000313" key="2">
    <source>
        <dbReference type="EMBL" id="MPC29335.1"/>
    </source>
</evidence>
<feature type="region of interest" description="Disordered" evidence="1">
    <location>
        <begin position="1"/>
        <end position="35"/>
    </location>
</feature>
<dbReference type="Proteomes" id="UP000324222">
    <property type="component" value="Unassembled WGS sequence"/>
</dbReference>
<proteinExistence type="predicted"/>
<evidence type="ECO:0000313" key="3">
    <source>
        <dbReference type="Proteomes" id="UP000324222"/>
    </source>
</evidence>
<organism evidence="2 3">
    <name type="scientific">Portunus trituberculatus</name>
    <name type="common">Swimming crab</name>
    <name type="synonym">Neptunus trituberculatus</name>
    <dbReference type="NCBI Taxonomy" id="210409"/>
    <lineage>
        <taxon>Eukaryota</taxon>
        <taxon>Metazoa</taxon>
        <taxon>Ecdysozoa</taxon>
        <taxon>Arthropoda</taxon>
        <taxon>Crustacea</taxon>
        <taxon>Multicrustacea</taxon>
        <taxon>Malacostraca</taxon>
        <taxon>Eumalacostraca</taxon>
        <taxon>Eucarida</taxon>
        <taxon>Decapoda</taxon>
        <taxon>Pleocyemata</taxon>
        <taxon>Brachyura</taxon>
        <taxon>Eubrachyura</taxon>
        <taxon>Portunoidea</taxon>
        <taxon>Portunidae</taxon>
        <taxon>Portuninae</taxon>
        <taxon>Portunus</taxon>
    </lineage>
</organism>
<keyword evidence="3" id="KW-1185">Reference proteome</keyword>
<reference evidence="2 3" key="1">
    <citation type="submission" date="2019-05" db="EMBL/GenBank/DDBJ databases">
        <title>Another draft genome of Portunus trituberculatus and its Hox gene families provides insights of decapod evolution.</title>
        <authorList>
            <person name="Jeong J.-H."/>
            <person name="Song I."/>
            <person name="Kim S."/>
            <person name="Choi T."/>
            <person name="Kim D."/>
            <person name="Ryu S."/>
            <person name="Kim W."/>
        </authorList>
    </citation>
    <scope>NUCLEOTIDE SEQUENCE [LARGE SCALE GENOMIC DNA]</scope>
    <source>
        <tissue evidence="2">Muscle</tissue>
    </source>
</reference>
<comment type="caution">
    <text evidence="2">The sequence shown here is derived from an EMBL/GenBank/DDBJ whole genome shotgun (WGS) entry which is preliminary data.</text>
</comment>
<sequence>MRTSYGRSLKSVSVIPAPSLPHSPPRRETSQQGRPATLTLTAHTLKSPEGLASVFVKELR</sequence>
<protein>
    <submittedName>
        <fullName evidence="2">Uncharacterized protein</fullName>
    </submittedName>
</protein>
<evidence type="ECO:0000256" key="1">
    <source>
        <dbReference type="SAM" id="MobiDB-lite"/>
    </source>
</evidence>